<dbReference type="GO" id="GO:0005524">
    <property type="term" value="F:ATP binding"/>
    <property type="evidence" value="ECO:0007669"/>
    <property type="project" value="InterPro"/>
</dbReference>
<dbReference type="FunFam" id="1.10.268.10:FF:000001">
    <property type="entry name" value="DNA gyrase subunit A"/>
    <property type="match status" value="1"/>
</dbReference>
<evidence type="ECO:0000256" key="1">
    <source>
        <dbReference type="ARBA" id="ARBA00000185"/>
    </source>
</evidence>
<dbReference type="Proteomes" id="UP000295280">
    <property type="component" value="Unassembled WGS sequence"/>
</dbReference>
<dbReference type="GO" id="GO:0005694">
    <property type="term" value="C:chromosome"/>
    <property type="evidence" value="ECO:0007669"/>
    <property type="project" value="InterPro"/>
</dbReference>
<dbReference type="InterPro" id="IPR013760">
    <property type="entry name" value="Topo_IIA-like_dom_sf"/>
</dbReference>
<dbReference type="FunFam" id="3.30.1360.40:FF:000002">
    <property type="entry name" value="DNA gyrase subunit A"/>
    <property type="match status" value="1"/>
</dbReference>
<evidence type="ECO:0000256" key="4">
    <source>
        <dbReference type="ARBA" id="ARBA00023125"/>
    </source>
</evidence>
<dbReference type="RefSeq" id="WP_133417050.1">
    <property type="nucleotide sequence ID" value="NZ_SCWD01000001.1"/>
</dbReference>
<feature type="site" description="Interaction with DNA" evidence="8">
    <location>
        <position position="75"/>
    </location>
</feature>
<sequence>MAEQIQILPLEEVIGDRFARYSKYIIQDRAIPDVRDGLKPVQRRILFAMHQEGNTFEKNFRKSAKTVGNVIGNYHPHGDTSVYDAMVRMSQDWKLRHVLIEMHGNNGSIDNDPPAAMRYTEAKLSKLADLLLKDIQYETVDYVQNFDDTAMEPVVLPAKYPNLLVNGSTGISAGYATDIPTHNLKEVIDATLLVMDNPKVDIDRLMEVMPGPDFATGGIIQGKAGIKQAYETGKGKIVIRGKVAIEELRGGRSQIVVTEVPYEVNKSVLVKRIDELRADKKVDGILEVRDESDREGLRIAVELKKGANAEGILNYLYKNTELQINYNFNMVAISDRRPKQLGIREMLDSYISHQYEVVTRRSDYQLQNAQRRMHIVEGLIKTLSILDAVIAVIRESTNKQNAKENLVHQFDFTMEQAEAIVNLQLYRLTNTDIIALEKEHQDLTAKIKELADILANPKKLKQVIRKELKQVQKEYGEERLSQIEDKVAELKIAKEITVPNEEVMVSLTRDGYIKRTSFRSFGASAVDEVGVKEGDSLLTHVQTNLQHTLLVFTSKGHYLYIPVVKLPDIKWKDLGTHVSQIVPLKEQDYVIGMETVESFDDEAVVISATKQGLIKKTILKDYQTSRFARPIVGIKLKTDDEVIFTQKVTGDASIVVVTKNGYSLVYSLDEVSVQGLKAAGVKSINLKEDEVVATEILTEGDLLIATQRGAVKRMKLNFEQSKRANRGLLLLKELKSHPHRIVNAAIVQPEQHYTLISDKDEQVTNPVKSVRLTERYTNGSFIVDENKFGQVTAMRVTE</sequence>
<comment type="catalytic activity">
    <reaction evidence="1 8 9">
        <text>ATP-dependent breakage, passage and rejoining of double-stranded DNA.</text>
        <dbReference type="EC" id="5.6.2.2"/>
    </reaction>
</comment>
<dbReference type="NCBIfam" id="NF004044">
    <property type="entry name" value="PRK05561.1"/>
    <property type="match status" value="1"/>
</dbReference>
<dbReference type="InterPro" id="IPR013757">
    <property type="entry name" value="Topo_IIA_A_a_sf"/>
</dbReference>
<keyword evidence="3 8" id="KW-0799">Topoisomerase</keyword>
<keyword evidence="4 8" id="KW-0238">DNA-binding</keyword>
<evidence type="ECO:0000256" key="8">
    <source>
        <dbReference type="HAMAP-Rule" id="MF_00937"/>
    </source>
</evidence>
<dbReference type="Pfam" id="PF00521">
    <property type="entry name" value="DNA_topoisoIV"/>
    <property type="match status" value="1"/>
</dbReference>
<dbReference type="InterPro" id="IPR005741">
    <property type="entry name" value="TopoIV_A_Gpos"/>
</dbReference>
<comment type="similarity">
    <text evidence="8">Belongs to the type II topoisomerase GyrA/ParC subunit family. ParC type 2 subfamily.</text>
</comment>
<evidence type="ECO:0000256" key="3">
    <source>
        <dbReference type="ARBA" id="ARBA00023029"/>
    </source>
</evidence>
<dbReference type="PANTHER" id="PTHR43493:SF9">
    <property type="entry name" value="DNA TOPOISOMERASE 4 SUBUNIT A"/>
    <property type="match status" value="1"/>
</dbReference>
<protein>
    <recommendedName>
        <fullName evidence="8">DNA topoisomerase 4 subunit A</fullName>
        <ecNumber evidence="8">5.6.2.2</ecNumber>
    </recommendedName>
    <alternativeName>
        <fullName evidence="8">Topoisomerase IV subunit A</fullName>
    </alternativeName>
</protein>
<evidence type="ECO:0000256" key="2">
    <source>
        <dbReference type="ARBA" id="ARBA00022475"/>
    </source>
</evidence>
<feature type="site" description="Interaction with DNA" evidence="8">
    <location>
        <position position="94"/>
    </location>
</feature>
<keyword evidence="5 8" id="KW-0472">Membrane</keyword>
<dbReference type="NCBIfam" id="TIGR01061">
    <property type="entry name" value="parC_Gpos"/>
    <property type="match status" value="1"/>
</dbReference>
<evidence type="ECO:0000256" key="6">
    <source>
        <dbReference type="ARBA" id="ARBA00023235"/>
    </source>
</evidence>
<dbReference type="CDD" id="cd00187">
    <property type="entry name" value="TOP4c"/>
    <property type="match status" value="1"/>
</dbReference>
<dbReference type="HAMAP" id="MF_00937">
    <property type="entry name" value="ParC_type2"/>
    <property type="match status" value="1"/>
</dbReference>
<gene>
    <name evidence="8 11" type="primary">parC</name>
    <name evidence="11" type="ORF">ERX40_03195</name>
</gene>
<dbReference type="PANTHER" id="PTHR43493">
    <property type="entry name" value="DNA GYRASE/TOPOISOMERASE SUBUNIT A"/>
    <property type="match status" value="1"/>
</dbReference>
<comment type="subunit">
    <text evidence="7 8">Heterotetramer composed of ParC and ParE.</text>
</comment>
<feature type="site" description="Interaction with DNA" evidence="8">
    <location>
        <position position="77"/>
    </location>
</feature>
<comment type="caution">
    <text evidence="11">The sequence shown here is derived from an EMBL/GenBank/DDBJ whole genome shotgun (WGS) entry which is preliminary data.</text>
</comment>
<organism evidence="11 12">
    <name type="scientific">Macrococcus carouselicus</name>
    <dbReference type="NCBI Taxonomy" id="69969"/>
    <lineage>
        <taxon>Bacteria</taxon>
        <taxon>Bacillati</taxon>
        <taxon>Bacillota</taxon>
        <taxon>Bacilli</taxon>
        <taxon>Bacillales</taxon>
        <taxon>Staphylococcaceae</taxon>
        <taxon>Macrococcus</taxon>
    </lineage>
</organism>
<dbReference type="EMBL" id="SCWD01000001">
    <property type="protein sequence ID" value="TDM04189.1"/>
    <property type="molecule type" value="Genomic_DNA"/>
</dbReference>
<dbReference type="InterPro" id="IPR050220">
    <property type="entry name" value="Type_II_DNA_Topoisomerases"/>
</dbReference>
<keyword evidence="6 8" id="KW-0413">Isomerase</keyword>
<dbReference type="Pfam" id="PF03989">
    <property type="entry name" value="DNA_gyraseA_C"/>
    <property type="match status" value="4"/>
</dbReference>
<evidence type="ECO:0000313" key="11">
    <source>
        <dbReference type="EMBL" id="TDM04189.1"/>
    </source>
</evidence>
<dbReference type="Gene3D" id="2.120.10.90">
    <property type="entry name" value="DNA gyrase/topoisomerase IV, subunit A, C-terminal"/>
    <property type="match status" value="1"/>
</dbReference>
<dbReference type="FunFam" id="3.90.199.10:FF:000001">
    <property type="entry name" value="DNA gyrase subunit A"/>
    <property type="match status" value="1"/>
</dbReference>
<dbReference type="SUPFAM" id="SSF56719">
    <property type="entry name" value="Type II DNA topoisomerase"/>
    <property type="match status" value="1"/>
</dbReference>
<feature type="site" description="Transition state stabilizer" evidence="8">
    <location>
        <position position="118"/>
    </location>
</feature>
<dbReference type="InterPro" id="IPR002205">
    <property type="entry name" value="Topo_IIA_dom_A"/>
</dbReference>
<keyword evidence="12" id="KW-1185">Reference proteome</keyword>
<dbReference type="GO" id="GO:0009330">
    <property type="term" value="C:DNA topoisomerase type II (double strand cut, ATP-hydrolyzing) complex"/>
    <property type="evidence" value="ECO:0007669"/>
    <property type="project" value="TreeGrafter"/>
</dbReference>
<dbReference type="SUPFAM" id="SSF101904">
    <property type="entry name" value="GyrA/ParC C-terminal domain-like"/>
    <property type="match status" value="1"/>
</dbReference>
<feature type="domain" description="Topo IIA-type catalytic" evidence="10">
    <location>
        <begin position="31"/>
        <end position="496"/>
    </location>
</feature>
<dbReference type="OrthoDB" id="9806486at2"/>
<dbReference type="Gene3D" id="3.90.199.10">
    <property type="entry name" value="Topoisomerase II, domain 5"/>
    <property type="match status" value="1"/>
</dbReference>
<proteinExistence type="inferred from homology"/>
<dbReference type="Gene3D" id="3.30.1360.40">
    <property type="match status" value="1"/>
</dbReference>
<dbReference type="GO" id="GO:0007059">
    <property type="term" value="P:chromosome segregation"/>
    <property type="evidence" value="ECO:0007669"/>
    <property type="project" value="UniProtKB-UniRule"/>
</dbReference>
<feature type="site" description="Interaction with DNA" evidence="8">
    <location>
        <position position="88"/>
    </location>
</feature>
<dbReference type="GO" id="GO:0034335">
    <property type="term" value="F:DNA negative supercoiling activity"/>
    <property type="evidence" value="ECO:0007669"/>
    <property type="project" value="UniProtKB-ARBA"/>
</dbReference>
<dbReference type="InterPro" id="IPR006691">
    <property type="entry name" value="GyrA/parC_rep"/>
</dbReference>
<dbReference type="FunFam" id="2.120.10.90:FF:000005">
    <property type="entry name" value="DNA topoisomerase 4 subunit A"/>
    <property type="match status" value="1"/>
</dbReference>
<evidence type="ECO:0000259" key="10">
    <source>
        <dbReference type="PROSITE" id="PS52040"/>
    </source>
</evidence>
<dbReference type="PROSITE" id="PS52040">
    <property type="entry name" value="TOPO_IIA"/>
    <property type="match status" value="1"/>
</dbReference>
<feature type="site" description="Interaction with DNA" evidence="8">
    <location>
        <position position="39"/>
    </location>
</feature>
<comment type="function">
    <text evidence="8">Topoisomerase IV is essential for chromosome segregation. It relaxes supercoiled DNA. Performs the decatenation events required during the replication of a circular DNA molecule.</text>
</comment>
<keyword evidence="2 8" id="KW-1003">Cell membrane</keyword>
<comment type="subcellular location">
    <subcellularLocation>
        <location evidence="8">Cell membrane</location>
        <topology evidence="8">Peripheral membrane protein</topology>
    </subcellularLocation>
</comment>
<dbReference type="Gene3D" id="1.10.268.10">
    <property type="entry name" value="Topoisomerase, domain 3"/>
    <property type="match status" value="1"/>
</dbReference>
<dbReference type="AlphaFoldDB" id="A0A9Q8FRS3"/>
<name>A0A9Q8FRS3_9STAP</name>
<evidence type="ECO:0000256" key="7">
    <source>
        <dbReference type="ARBA" id="ARBA00063644"/>
    </source>
</evidence>
<dbReference type="GO" id="GO:0006265">
    <property type="term" value="P:DNA topological change"/>
    <property type="evidence" value="ECO:0007669"/>
    <property type="project" value="UniProtKB-UniRule"/>
</dbReference>
<dbReference type="InterPro" id="IPR013758">
    <property type="entry name" value="Topo_IIA_A/C_ab"/>
</dbReference>
<dbReference type="InterPro" id="IPR035516">
    <property type="entry name" value="Gyrase/topoIV_suA_C"/>
</dbReference>
<dbReference type="SMART" id="SM00434">
    <property type="entry name" value="TOP4c"/>
    <property type="match status" value="1"/>
</dbReference>
<reference evidence="11 12" key="1">
    <citation type="submission" date="2019-01" db="EMBL/GenBank/DDBJ databases">
        <title>Draft genome sequences of the type strains of six Macrococcus species.</title>
        <authorList>
            <person name="Mazhar S."/>
            <person name="Altermann E."/>
            <person name="Hill C."/>
            <person name="Mcauliffe O."/>
        </authorList>
    </citation>
    <scope>NUCLEOTIDE SEQUENCE [LARGE SCALE GENOMIC DNA]</scope>
    <source>
        <strain evidence="11 12">ATCC 51828</strain>
    </source>
</reference>
<evidence type="ECO:0000313" key="12">
    <source>
        <dbReference type="Proteomes" id="UP000295280"/>
    </source>
</evidence>
<evidence type="ECO:0000256" key="9">
    <source>
        <dbReference type="PROSITE-ProRule" id="PRU01384"/>
    </source>
</evidence>
<dbReference type="EC" id="5.6.2.2" evidence="8"/>
<feature type="active site" description="O-(5'-phospho-DNA)-tyrosine intermediate" evidence="8 9">
    <location>
        <position position="119"/>
    </location>
</feature>
<dbReference type="GO" id="GO:0003677">
    <property type="term" value="F:DNA binding"/>
    <property type="evidence" value="ECO:0007669"/>
    <property type="project" value="UniProtKB-UniRule"/>
</dbReference>
<dbReference type="GO" id="GO:0019897">
    <property type="term" value="C:extrinsic component of plasma membrane"/>
    <property type="evidence" value="ECO:0007669"/>
    <property type="project" value="UniProtKB-UniRule"/>
</dbReference>
<accession>A0A9Q8FRS3</accession>
<evidence type="ECO:0000256" key="5">
    <source>
        <dbReference type="ARBA" id="ARBA00023136"/>
    </source>
</evidence>
<dbReference type="GO" id="GO:0005737">
    <property type="term" value="C:cytoplasm"/>
    <property type="evidence" value="ECO:0007669"/>
    <property type="project" value="TreeGrafter"/>
</dbReference>